<dbReference type="GO" id="GO:0050135">
    <property type="term" value="F:NADP+ nucleosidase activity"/>
    <property type="evidence" value="ECO:0007669"/>
    <property type="project" value="InterPro"/>
</dbReference>
<comment type="caution">
    <text evidence="12">The sequence shown here is derived from an EMBL/GenBank/DDBJ whole genome shotgun (WGS) entry which is preliminary data.</text>
</comment>
<dbReference type="Proteomes" id="UP000323426">
    <property type="component" value="Unassembled WGS sequence"/>
</dbReference>
<feature type="domain" description="Prokaryotic STING" evidence="11">
    <location>
        <begin position="163"/>
        <end position="310"/>
    </location>
</feature>
<protein>
    <recommendedName>
        <fullName evidence="6">CD-NTase-associated protein 12</fullName>
        <ecNumber evidence="5">3.2.2.5</ecNumber>
    </recommendedName>
    <alternativeName>
        <fullName evidence="7">NAD(+) hydrolase</fullName>
    </alternativeName>
    <alternativeName>
        <fullName evidence="8">TIR-STING</fullName>
    </alternativeName>
</protein>
<dbReference type="InterPro" id="IPR046876">
    <property type="entry name" value="Prok_STING"/>
</dbReference>
<sequence length="329" mass="37747">MSVLNVTSNNRPSIFIASTSEALPVARAVKANFDNEADVDLWTENIFTINKSYLSTLLNRASFYDYAIIMLTPDDDATIRKVKYSVPRDNLLFEFGLFLGRLGPNRAFVIAEESVKILSDFEGISLATYRTRDNLEAAVGTACEKIRREIAVTEKIYNFSLLPSTSLAIGYYKNFLEKVAEAFQIIDKYEIFEKDIKGKKINVQKRKIITRFPSITVLLPLKLSDLATTAFRMKTANLKQITVDTTFRPFPFYIEGDVSDDKNVNFFDIPTTLLSSLETINRIFDTDFLIRDRNFERIERREISNFEKTIRILTPDSIENNLIRFATLK</sequence>
<dbReference type="Pfam" id="PF20300">
    <property type="entry name" value="prok_STING"/>
    <property type="match status" value="1"/>
</dbReference>
<dbReference type="InterPro" id="IPR019302">
    <property type="entry name" value="CAP12/PCTIR_TIR_dom"/>
</dbReference>
<dbReference type="RefSeq" id="WP_150091374.1">
    <property type="nucleotide sequence ID" value="NZ_VWSF01000020.1"/>
</dbReference>
<evidence type="ECO:0000313" key="13">
    <source>
        <dbReference type="Proteomes" id="UP000323426"/>
    </source>
</evidence>
<evidence type="ECO:0000259" key="10">
    <source>
        <dbReference type="Pfam" id="PF10137"/>
    </source>
</evidence>
<keyword evidence="13" id="KW-1185">Reference proteome</keyword>
<name>A0A5M6D2M5_9BACT</name>
<evidence type="ECO:0000313" key="12">
    <source>
        <dbReference type="EMBL" id="KAA5541711.1"/>
    </source>
</evidence>
<organism evidence="12 13">
    <name type="scientific">Adhaeribacter rhizoryzae</name>
    <dbReference type="NCBI Taxonomy" id="2607907"/>
    <lineage>
        <taxon>Bacteria</taxon>
        <taxon>Pseudomonadati</taxon>
        <taxon>Bacteroidota</taxon>
        <taxon>Cytophagia</taxon>
        <taxon>Cytophagales</taxon>
        <taxon>Hymenobacteraceae</taxon>
        <taxon>Adhaeribacter</taxon>
    </lineage>
</organism>
<keyword evidence="3" id="KW-0051">Antiviral defense</keyword>
<proteinExistence type="inferred from homology"/>
<dbReference type="GO" id="GO:0000166">
    <property type="term" value="F:nucleotide binding"/>
    <property type="evidence" value="ECO:0007669"/>
    <property type="project" value="UniProtKB-KW"/>
</dbReference>
<evidence type="ECO:0000256" key="5">
    <source>
        <dbReference type="ARBA" id="ARBA00034327"/>
    </source>
</evidence>
<dbReference type="AlphaFoldDB" id="A0A5M6D2M5"/>
<evidence type="ECO:0000256" key="9">
    <source>
        <dbReference type="ARBA" id="ARBA00049230"/>
    </source>
</evidence>
<comment type="similarity">
    <text evidence="4">In the C-terminal section; belongs to the bacterial STING family.</text>
</comment>
<accession>A0A5M6D2M5</accession>
<evidence type="ECO:0000256" key="2">
    <source>
        <dbReference type="ARBA" id="ARBA00022801"/>
    </source>
</evidence>
<evidence type="ECO:0000256" key="7">
    <source>
        <dbReference type="ARBA" id="ARBA00034355"/>
    </source>
</evidence>
<evidence type="ECO:0000256" key="6">
    <source>
        <dbReference type="ARBA" id="ARBA00034339"/>
    </source>
</evidence>
<evidence type="ECO:0000256" key="1">
    <source>
        <dbReference type="ARBA" id="ARBA00022741"/>
    </source>
</evidence>
<keyword evidence="2" id="KW-0378">Hydrolase</keyword>
<dbReference type="GO" id="GO:0003953">
    <property type="term" value="F:NAD+ nucleosidase activity"/>
    <property type="evidence" value="ECO:0007669"/>
    <property type="project" value="UniProtKB-EC"/>
</dbReference>
<dbReference type="EMBL" id="VWSF01000020">
    <property type="protein sequence ID" value="KAA5541711.1"/>
    <property type="molecule type" value="Genomic_DNA"/>
</dbReference>
<dbReference type="EC" id="3.2.2.5" evidence="5"/>
<gene>
    <name evidence="12" type="ORF">F0145_20320</name>
</gene>
<dbReference type="CDD" id="cd22659">
    <property type="entry name" value="STING_bact-like"/>
    <property type="match status" value="1"/>
</dbReference>
<keyword evidence="1" id="KW-0547">Nucleotide-binding</keyword>
<reference evidence="12 13" key="1">
    <citation type="submission" date="2019-09" db="EMBL/GenBank/DDBJ databases">
        <title>Genome sequence and assembly of Adhaeribacter sp.</title>
        <authorList>
            <person name="Chhetri G."/>
        </authorList>
    </citation>
    <scope>NUCLEOTIDE SEQUENCE [LARGE SCALE GENOMIC DNA]</scope>
    <source>
        <strain evidence="12 13">DK36</strain>
    </source>
</reference>
<evidence type="ECO:0000259" key="11">
    <source>
        <dbReference type="Pfam" id="PF20300"/>
    </source>
</evidence>
<dbReference type="Pfam" id="PF10137">
    <property type="entry name" value="CAP12-PCTIR_TIR"/>
    <property type="match status" value="1"/>
</dbReference>
<evidence type="ECO:0000256" key="3">
    <source>
        <dbReference type="ARBA" id="ARBA00023118"/>
    </source>
</evidence>
<evidence type="ECO:0000256" key="8">
    <source>
        <dbReference type="ARBA" id="ARBA00034366"/>
    </source>
</evidence>
<evidence type="ECO:0000256" key="4">
    <source>
        <dbReference type="ARBA" id="ARBA00034315"/>
    </source>
</evidence>
<comment type="catalytic activity">
    <reaction evidence="9">
        <text>NAD(+) + H2O = ADP-D-ribose + nicotinamide + H(+)</text>
        <dbReference type="Rhea" id="RHEA:16301"/>
        <dbReference type="ChEBI" id="CHEBI:15377"/>
        <dbReference type="ChEBI" id="CHEBI:15378"/>
        <dbReference type="ChEBI" id="CHEBI:17154"/>
        <dbReference type="ChEBI" id="CHEBI:57540"/>
        <dbReference type="ChEBI" id="CHEBI:57967"/>
        <dbReference type="EC" id="3.2.2.5"/>
    </reaction>
</comment>
<dbReference type="GO" id="GO:0051607">
    <property type="term" value="P:defense response to virus"/>
    <property type="evidence" value="ECO:0007669"/>
    <property type="project" value="UniProtKB-KW"/>
</dbReference>
<feature type="domain" description="CD-NTase-associated protein 12/Pycsar effector protein TIR" evidence="10">
    <location>
        <begin position="14"/>
        <end position="129"/>
    </location>
</feature>